<feature type="binding site" evidence="4">
    <location>
        <position position="106"/>
    </location>
    <ligand>
        <name>substrate</name>
    </ligand>
</feature>
<dbReference type="FunFam" id="3.20.20.100:FF:000015">
    <property type="entry name" value="Oxidoreductase, aldo/keto reductase family"/>
    <property type="match status" value="1"/>
</dbReference>
<dbReference type="SUPFAM" id="SSF51430">
    <property type="entry name" value="NAD(P)-linked oxidoreductase"/>
    <property type="match status" value="1"/>
</dbReference>
<evidence type="ECO:0000256" key="2">
    <source>
        <dbReference type="ARBA" id="ARBA00023002"/>
    </source>
</evidence>
<dbReference type="Pfam" id="PF00248">
    <property type="entry name" value="Aldo_ket_red"/>
    <property type="match status" value="1"/>
</dbReference>
<comment type="similarity">
    <text evidence="1">Belongs to the aldo/keto reductase family.</text>
</comment>
<dbReference type="InterPro" id="IPR020471">
    <property type="entry name" value="AKR"/>
</dbReference>
<dbReference type="PANTHER" id="PTHR43827:SF13">
    <property type="entry name" value="ALDO_KETO REDUCTASE FAMILY PROTEIN"/>
    <property type="match status" value="1"/>
</dbReference>
<gene>
    <name evidence="7" type="ORF">DXG03_000587</name>
</gene>
<comment type="caution">
    <text evidence="7">The sequence shown here is derived from an EMBL/GenBank/DDBJ whole genome shotgun (WGS) entry which is preliminary data.</text>
</comment>
<evidence type="ECO:0000256" key="1">
    <source>
        <dbReference type="ARBA" id="ARBA00007905"/>
    </source>
</evidence>
<dbReference type="AlphaFoldDB" id="A0A9P7KC87"/>
<keyword evidence="8" id="KW-1185">Reference proteome</keyword>
<dbReference type="EMBL" id="JABCKV010000103">
    <property type="protein sequence ID" value="KAG5643620.1"/>
    <property type="molecule type" value="Genomic_DNA"/>
</dbReference>
<dbReference type="PIRSF" id="PIRSF000097">
    <property type="entry name" value="AKR"/>
    <property type="match status" value="1"/>
</dbReference>
<dbReference type="CDD" id="cd19071">
    <property type="entry name" value="AKR_AKR1-5-like"/>
    <property type="match status" value="1"/>
</dbReference>
<evidence type="ECO:0000313" key="7">
    <source>
        <dbReference type="EMBL" id="KAG5643620.1"/>
    </source>
</evidence>
<organism evidence="7 8">
    <name type="scientific">Asterophora parasitica</name>
    <dbReference type="NCBI Taxonomy" id="117018"/>
    <lineage>
        <taxon>Eukaryota</taxon>
        <taxon>Fungi</taxon>
        <taxon>Dikarya</taxon>
        <taxon>Basidiomycota</taxon>
        <taxon>Agaricomycotina</taxon>
        <taxon>Agaricomycetes</taxon>
        <taxon>Agaricomycetidae</taxon>
        <taxon>Agaricales</taxon>
        <taxon>Tricholomatineae</taxon>
        <taxon>Lyophyllaceae</taxon>
        <taxon>Asterophora</taxon>
    </lineage>
</organism>
<feature type="domain" description="NADP-dependent oxidoreductase" evidence="6">
    <location>
        <begin position="28"/>
        <end position="258"/>
    </location>
</feature>
<evidence type="ECO:0000313" key="8">
    <source>
        <dbReference type="Proteomes" id="UP000775547"/>
    </source>
</evidence>
<evidence type="ECO:0000256" key="3">
    <source>
        <dbReference type="PIRSR" id="PIRSR000097-1"/>
    </source>
</evidence>
<dbReference type="PROSITE" id="PS00798">
    <property type="entry name" value="ALDOKETO_REDUCTASE_1"/>
    <property type="match status" value="1"/>
</dbReference>
<accession>A0A9P7KC87</accession>
<dbReference type="PANTHER" id="PTHR43827">
    <property type="entry name" value="2,5-DIKETO-D-GLUCONIC ACID REDUCTASE"/>
    <property type="match status" value="1"/>
</dbReference>
<name>A0A9P7KC87_9AGAR</name>
<evidence type="ECO:0000256" key="4">
    <source>
        <dbReference type="PIRSR" id="PIRSR000097-2"/>
    </source>
</evidence>
<dbReference type="InterPro" id="IPR023210">
    <property type="entry name" value="NADP_OxRdtase_dom"/>
</dbReference>
<dbReference type="OrthoDB" id="416253at2759"/>
<feature type="site" description="Lowers pKa of active site Tyr" evidence="5">
    <location>
        <position position="76"/>
    </location>
</feature>
<reference evidence="7" key="1">
    <citation type="submission" date="2020-07" db="EMBL/GenBank/DDBJ databases">
        <authorList>
            <person name="Nieuwenhuis M."/>
            <person name="Van De Peppel L.J.J."/>
        </authorList>
    </citation>
    <scope>NUCLEOTIDE SEQUENCE</scope>
    <source>
        <strain evidence="7">AP01</strain>
        <tissue evidence="7">Mycelium</tissue>
    </source>
</reference>
<dbReference type="Gene3D" id="3.20.20.100">
    <property type="entry name" value="NADP-dependent oxidoreductase domain"/>
    <property type="match status" value="1"/>
</dbReference>
<proteinExistence type="inferred from homology"/>
<evidence type="ECO:0000259" key="6">
    <source>
        <dbReference type="Pfam" id="PF00248"/>
    </source>
</evidence>
<dbReference type="GO" id="GO:0016491">
    <property type="term" value="F:oxidoreductase activity"/>
    <property type="evidence" value="ECO:0007669"/>
    <property type="project" value="UniProtKB-KW"/>
</dbReference>
<protein>
    <recommendedName>
        <fullName evidence="6">NADP-dependent oxidoreductase domain-containing protein</fullName>
    </recommendedName>
</protein>
<evidence type="ECO:0000256" key="5">
    <source>
        <dbReference type="PIRSR" id="PIRSR000097-3"/>
    </source>
</evidence>
<dbReference type="InterPro" id="IPR018170">
    <property type="entry name" value="Aldo/ket_reductase_CS"/>
</dbReference>
<reference evidence="7" key="2">
    <citation type="submission" date="2021-10" db="EMBL/GenBank/DDBJ databases">
        <title>Phylogenomics reveals ancestral predisposition of the termite-cultivated fungus Termitomyces towards a domesticated lifestyle.</title>
        <authorList>
            <person name="Auxier B."/>
            <person name="Grum-Grzhimaylo A."/>
            <person name="Cardenas M.E."/>
            <person name="Lodge J.D."/>
            <person name="Laessoe T."/>
            <person name="Pedersen O."/>
            <person name="Smith M.E."/>
            <person name="Kuyper T.W."/>
            <person name="Franco-Molano E.A."/>
            <person name="Baroni T.J."/>
            <person name="Aanen D.K."/>
        </authorList>
    </citation>
    <scope>NUCLEOTIDE SEQUENCE</scope>
    <source>
        <strain evidence="7">AP01</strain>
        <tissue evidence="7">Mycelium</tissue>
    </source>
</reference>
<dbReference type="Proteomes" id="UP000775547">
    <property type="component" value="Unassembled WGS sequence"/>
</dbReference>
<keyword evidence="2" id="KW-0560">Oxidoreductase</keyword>
<feature type="active site" description="Proton donor" evidence="3">
    <location>
        <position position="51"/>
    </location>
</feature>
<dbReference type="PRINTS" id="PR00069">
    <property type="entry name" value="ALDKETRDTASE"/>
</dbReference>
<sequence>MTLTFSSTVKLSSGHELPVLGLGVYRNDDCAPACEAALKAGYRHIDTAQMYENEELVGAAVKASGIPRESVFITSKVVDVGSKTARSIQESLKKLDLGYIDLYLIHSAHGGKDVRLQTYKTLLEHAGPNKPLRSVGVSNYSVKHLEEIREAGLPAPAVNQIELHPFCQQLPIVEYCQRHGIVIEAYCPLVRGEFSNPTLQGLSQEYNKDVAQILIRWSMQRGFVPLPKSSNPARVKSNAHVFDFELSDAAVAKINALDRGNGGAISWNPVNID</sequence>
<dbReference type="InterPro" id="IPR036812">
    <property type="entry name" value="NAD(P)_OxRdtase_dom_sf"/>
</dbReference>